<dbReference type="EC" id="3.1.3.3" evidence="5"/>
<proteinExistence type="predicted"/>
<evidence type="ECO:0000313" key="5">
    <source>
        <dbReference type="EMBL" id="RIH77522.1"/>
    </source>
</evidence>
<evidence type="ECO:0000256" key="4">
    <source>
        <dbReference type="PIRSR" id="PIRSR613078-2"/>
    </source>
</evidence>
<gene>
    <name evidence="5" type="primary">pspA</name>
    <name evidence="5" type="ORF">Mcate_01256</name>
</gene>
<evidence type="ECO:0000256" key="3">
    <source>
        <dbReference type="PIRSR" id="PIRSR613078-1"/>
    </source>
</evidence>
<evidence type="ECO:0000256" key="2">
    <source>
        <dbReference type="ARBA" id="ARBA00023235"/>
    </source>
</evidence>
<dbReference type="Pfam" id="PF00300">
    <property type="entry name" value="His_Phos_1"/>
    <property type="match status" value="1"/>
</dbReference>
<keyword evidence="1" id="KW-0324">Glycolysis</keyword>
<dbReference type="EMBL" id="QWKX01000025">
    <property type="protein sequence ID" value="RIH77522.1"/>
    <property type="molecule type" value="Genomic_DNA"/>
</dbReference>
<dbReference type="AlphaFoldDB" id="A0A399E6E1"/>
<keyword evidence="5" id="KW-0378">Hydrolase</keyword>
<feature type="active site" description="Tele-phosphohistidine intermediate" evidence="3">
    <location>
        <position position="9"/>
    </location>
</feature>
<feature type="active site" description="Proton donor/acceptor" evidence="3">
    <location>
        <position position="84"/>
    </location>
</feature>
<dbReference type="Gene3D" id="3.40.50.1240">
    <property type="entry name" value="Phosphoglycerate mutase-like"/>
    <property type="match status" value="1"/>
</dbReference>
<dbReference type="RefSeq" id="WP_027888890.1">
    <property type="nucleotide sequence ID" value="NZ_JBHSXZ010000005.1"/>
</dbReference>
<dbReference type="PANTHER" id="PTHR48100:SF1">
    <property type="entry name" value="HISTIDINE PHOSPHATASE FAMILY PROTEIN-RELATED"/>
    <property type="match status" value="1"/>
</dbReference>
<comment type="caution">
    <text evidence="5">The sequence shown here is derived from an EMBL/GenBank/DDBJ whole genome shotgun (WGS) entry which is preliminary data.</text>
</comment>
<name>A0A399E6E1_9DEIN</name>
<feature type="binding site" evidence="4">
    <location>
        <begin position="8"/>
        <end position="15"/>
    </location>
    <ligand>
        <name>substrate</name>
    </ligand>
</feature>
<keyword evidence="2" id="KW-0413">Isomerase</keyword>
<accession>A0A399E6E1</accession>
<evidence type="ECO:0000313" key="6">
    <source>
        <dbReference type="Proteomes" id="UP000266089"/>
    </source>
</evidence>
<protein>
    <submittedName>
        <fullName evidence="5">Phosphoserine phosphatase 1</fullName>
        <ecNumber evidence="5">3.1.3.3</ecNumber>
    </submittedName>
</protein>
<dbReference type="Proteomes" id="UP000266089">
    <property type="component" value="Unassembled WGS sequence"/>
</dbReference>
<dbReference type="GO" id="GO:0005737">
    <property type="term" value="C:cytoplasm"/>
    <property type="evidence" value="ECO:0007669"/>
    <property type="project" value="TreeGrafter"/>
</dbReference>
<dbReference type="InterPro" id="IPR050275">
    <property type="entry name" value="PGM_Phosphatase"/>
</dbReference>
<dbReference type="InterPro" id="IPR001345">
    <property type="entry name" value="PG/BPGM_mutase_AS"/>
</dbReference>
<dbReference type="CDD" id="cd07067">
    <property type="entry name" value="HP_PGM_like"/>
    <property type="match status" value="1"/>
</dbReference>
<dbReference type="PROSITE" id="PS00175">
    <property type="entry name" value="PG_MUTASE"/>
    <property type="match status" value="1"/>
</dbReference>
<dbReference type="SMART" id="SM00855">
    <property type="entry name" value="PGAM"/>
    <property type="match status" value="1"/>
</dbReference>
<evidence type="ECO:0000256" key="1">
    <source>
        <dbReference type="ARBA" id="ARBA00023152"/>
    </source>
</evidence>
<dbReference type="GO" id="GO:0016791">
    <property type="term" value="F:phosphatase activity"/>
    <property type="evidence" value="ECO:0007669"/>
    <property type="project" value="TreeGrafter"/>
</dbReference>
<reference evidence="5 6" key="1">
    <citation type="submission" date="2018-08" db="EMBL/GenBank/DDBJ databases">
        <title>Meiothermus cateniformans JCM 15151 genome sequencing project.</title>
        <authorList>
            <person name="Da Costa M.S."/>
            <person name="Albuquerque L."/>
            <person name="Raposo P."/>
            <person name="Froufe H.J.C."/>
            <person name="Barroso C.S."/>
            <person name="Egas C."/>
        </authorList>
    </citation>
    <scope>NUCLEOTIDE SEQUENCE [LARGE SCALE GENOMIC DNA]</scope>
    <source>
        <strain evidence="5 6">JCM 15151</strain>
    </source>
</reference>
<dbReference type="InterPro" id="IPR013078">
    <property type="entry name" value="His_Pase_superF_clade-1"/>
</dbReference>
<dbReference type="SUPFAM" id="SSF53254">
    <property type="entry name" value="Phosphoglycerate mutase-like"/>
    <property type="match status" value="1"/>
</dbReference>
<sequence>MKELWLVRHGETPWNAEGRFQGHYDVNLSPQGLHQAFRVAERLAACRQGFDGLYSSDLQRAALTAKPIAEALRLTPTLDPRLREIYAGELQGLLRSEMQVLYPEFHEAIQRDPWNTKRPGGESMADLAARVQEFIEELPEGRFIVVTHGGVIRAALKIVLELENGAWRRFQIQNTSITRLLYPEGTALSIGDVGHLEAWAEGLMDEATLT</sequence>
<dbReference type="PANTHER" id="PTHR48100">
    <property type="entry name" value="BROAD-SPECIFICITY PHOSPHATASE YOR283W-RELATED"/>
    <property type="match status" value="1"/>
</dbReference>
<organism evidence="5 6">
    <name type="scientific">Meiothermus taiwanensis</name>
    <dbReference type="NCBI Taxonomy" id="172827"/>
    <lineage>
        <taxon>Bacteria</taxon>
        <taxon>Thermotogati</taxon>
        <taxon>Deinococcota</taxon>
        <taxon>Deinococci</taxon>
        <taxon>Thermales</taxon>
        <taxon>Thermaceae</taxon>
        <taxon>Meiothermus</taxon>
    </lineage>
</organism>
<dbReference type="InterPro" id="IPR029033">
    <property type="entry name" value="His_PPase_superfam"/>
</dbReference>
<feature type="binding site" evidence="4">
    <location>
        <position position="60"/>
    </location>
    <ligand>
        <name>substrate</name>
    </ligand>
</feature>
<dbReference type="OrthoDB" id="9781415at2"/>